<name>A0A0A9F6Y7_ARUDO</name>
<feature type="compositionally biased region" description="Basic residues" evidence="1">
    <location>
        <begin position="162"/>
        <end position="177"/>
    </location>
</feature>
<dbReference type="EMBL" id="GBRH01193868">
    <property type="protein sequence ID" value="JAE04028.1"/>
    <property type="molecule type" value="Transcribed_RNA"/>
</dbReference>
<accession>A0A0A9F6Y7</accession>
<proteinExistence type="predicted"/>
<dbReference type="AlphaFoldDB" id="A0A0A9F6Y7"/>
<evidence type="ECO:0000256" key="1">
    <source>
        <dbReference type="SAM" id="MobiDB-lite"/>
    </source>
</evidence>
<evidence type="ECO:0000313" key="2">
    <source>
        <dbReference type="EMBL" id="JAE04028.1"/>
    </source>
</evidence>
<organism evidence="2">
    <name type="scientific">Arundo donax</name>
    <name type="common">Giant reed</name>
    <name type="synonym">Donax arundinaceus</name>
    <dbReference type="NCBI Taxonomy" id="35708"/>
    <lineage>
        <taxon>Eukaryota</taxon>
        <taxon>Viridiplantae</taxon>
        <taxon>Streptophyta</taxon>
        <taxon>Embryophyta</taxon>
        <taxon>Tracheophyta</taxon>
        <taxon>Spermatophyta</taxon>
        <taxon>Magnoliopsida</taxon>
        <taxon>Liliopsida</taxon>
        <taxon>Poales</taxon>
        <taxon>Poaceae</taxon>
        <taxon>PACMAD clade</taxon>
        <taxon>Arundinoideae</taxon>
        <taxon>Arundineae</taxon>
        <taxon>Arundo</taxon>
    </lineage>
</organism>
<reference evidence="2" key="2">
    <citation type="journal article" date="2015" name="Data Brief">
        <title>Shoot transcriptome of the giant reed, Arundo donax.</title>
        <authorList>
            <person name="Barrero R.A."/>
            <person name="Guerrero F.D."/>
            <person name="Moolhuijzen P."/>
            <person name="Goolsby J.A."/>
            <person name="Tidwell J."/>
            <person name="Bellgard S.E."/>
            <person name="Bellgard M.I."/>
        </authorList>
    </citation>
    <scope>NUCLEOTIDE SEQUENCE</scope>
    <source>
        <tissue evidence="2">Shoot tissue taken approximately 20 cm above the soil surface</tissue>
    </source>
</reference>
<feature type="region of interest" description="Disordered" evidence="1">
    <location>
        <begin position="152"/>
        <end position="177"/>
    </location>
</feature>
<sequence>MALLTNPVNDSRVHSDVRCAPMLRHLCEDFVHVLEQPVPTQITNQGIEGHDVRWAIHPNHLFHEVLHIPPPLGHAQALQHRVVANHIRLAPEGRQLPQQLHRLVHGPLLADSADDEVAVAGVQRAALGVQCLEDPDGAPARGLEDDVVRGRWARTPCGSSRRAPRARRRSGHARRGP</sequence>
<reference evidence="2" key="1">
    <citation type="submission" date="2014-09" db="EMBL/GenBank/DDBJ databases">
        <authorList>
            <person name="Magalhaes I.L.F."/>
            <person name="Oliveira U."/>
            <person name="Santos F.R."/>
            <person name="Vidigal T.H.D.A."/>
            <person name="Brescovit A.D."/>
            <person name="Santos A.J."/>
        </authorList>
    </citation>
    <scope>NUCLEOTIDE SEQUENCE</scope>
    <source>
        <tissue evidence="2">Shoot tissue taken approximately 20 cm above the soil surface</tissue>
    </source>
</reference>
<protein>
    <submittedName>
        <fullName evidence="2">Uncharacterized protein</fullName>
    </submittedName>
</protein>